<dbReference type="EMBL" id="CP098735">
    <property type="protein sequence ID" value="USE76771.1"/>
    <property type="molecule type" value="Genomic_DNA"/>
</dbReference>
<proteinExistence type="predicted"/>
<dbReference type="RefSeq" id="WP_053824488.1">
    <property type="nucleotide sequence ID" value="NZ_BAAAEB010000031.1"/>
</dbReference>
<accession>A0A849B450</accession>
<dbReference type="Proteomes" id="UP000542973">
    <property type="component" value="Unassembled WGS sequence"/>
</dbReference>
<reference evidence="3" key="2">
    <citation type="submission" date="2022-06" db="EMBL/GenBank/DDBJ databases">
        <title>Complete genome sequence and characterization of Cupriavidus gilardii QJ1 isolated from contaminating cells.</title>
        <authorList>
            <person name="Qi J."/>
        </authorList>
    </citation>
    <scope>NUCLEOTIDE SEQUENCE</scope>
    <source>
        <strain evidence="3">QJ1</strain>
    </source>
</reference>
<sequence>MSALTAEELDCPLPPADLAERSMPEIELDLDNTPLWRIHRSIFGPIHYTRRSLGGIPYRFDAANDEFGVLYASPSFAACMAEGVIRDRLQGKLLPLLLDEAELSARSITALTIERSQPLRLADLTKPHLHLGMDNRVLTTTDYRGPNLWSSAIYRAYPHIEGIYFTSRFANEPSVAVFDRVRMIQRGASIPLLRFHMLPEFLDRNGIGLAAPSSPWGP</sequence>
<dbReference type="Proteomes" id="UP001056648">
    <property type="component" value="Chromosome 1"/>
</dbReference>
<evidence type="ECO:0000313" key="4">
    <source>
        <dbReference type="Proteomes" id="UP000542973"/>
    </source>
</evidence>
<dbReference type="SMART" id="SM00953">
    <property type="entry name" value="RES"/>
    <property type="match status" value="1"/>
</dbReference>
<dbReference type="EMBL" id="JABEMD010000006">
    <property type="protein sequence ID" value="NNH10290.1"/>
    <property type="molecule type" value="Genomic_DNA"/>
</dbReference>
<keyword evidence="5" id="KW-1185">Reference proteome</keyword>
<dbReference type="Pfam" id="PF08808">
    <property type="entry name" value="RES"/>
    <property type="match status" value="1"/>
</dbReference>
<feature type="domain" description="RES" evidence="1">
    <location>
        <begin position="45"/>
        <end position="191"/>
    </location>
</feature>
<reference evidence="2 4" key="1">
    <citation type="submission" date="2020-05" db="EMBL/GenBank/DDBJ databases">
        <title>MicrobeNet Type strains.</title>
        <authorList>
            <person name="Nicholson A.C."/>
        </authorList>
    </citation>
    <scope>NUCLEOTIDE SEQUENCE [LARGE SCALE GENOMIC DNA]</scope>
    <source>
        <strain evidence="2 4">ATCC 700815</strain>
    </source>
</reference>
<evidence type="ECO:0000259" key="1">
    <source>
        <dbReference type="SMART" id="SM00953"/>
    </source>
</evidence>
<organism evidence="2 4">
    <name type="scientific">Cupriavidus gilardii</name>
    <dbReference type="NCBI Taxonomy" id="82541"/>
    <lineage>
        <taxon>Bacteria</taxon>
        <taxon>Pseudomonadati</taxon>
        <taxon>Pseudomonadota</taxon>
        <taxon>Betaproteobacteria</taxon>
        <taxon>Burkholderiales</taxon>
        <taxon>Burkholderiaceae</taxon>
        <taxon>Cupriavidus</taxon>
    </lineage>
</organism>
<evidence type="ECO:0000313" key="5">
    <source>
        <dbReference type="Proteomes" id="UP001056648"/>
    </source>
</evidence>
<name>A0A849B450_9BURK</name>
<dbReference type="InterPro" id="IPR014914">
    <property type="entry name" value="RES_dom"/>
</dbReference>
<evidence type="ECO:0000313" key="3">
    <source>
        <dbReference type="EMBL" id="USE76771.1"/>
    </source>
</evidence>
<dbReference type="AlphaFoldDB" id="A0A849B450"/>
<gene>
    <name evidence="2" type="ORF">HLB16_05250</name>
    <name evidence="3" type="ORF">NDR89_05775</name>
</gene>
<protein>
    <submittedName>
        <fullName evidence="2">RES family NAD+ phosphorylase</fullName>
    </submittedName>
</protein>
<evidence type="ECO:0000313" key="2">
    <source>
        <dbReference type="EMBL" id="NNH10290.1"/>
    </source>
</evidence>